<evidence type="ECO:0008006" key="4">
    <source>
        <dbReference type="Google" id="ProtNLM"/>
    </source>
</evidence>
<proteinExistence type="predicted"/>
<sequence length="125" mass="13486">MLEYGDSPLGRPMMIDNNPDQSRVHLVELGESNPNQYWRFRPAGDGLYTIGSGDRCMTAADSRKDVASVGCDGRAEQKWKLVPIADNDNGSEEGPGTTGCSSSAPPPVTTTSRSRAARRPGRLTF</sequence>
<comment type="caution">
    <text evidence="2">The sequence shown here is derived from an EMBL/GenBank/DDBJ whole genome shotgun (WGS) entry which is preliminary data.</text>
</comment>
<dbReference type="Gene3D" id="2.80.10.50">
    <property type="match status" value="1"/>
</dbReference>
<evidence type="ECO:0000313" key="2">
    <source>
        <dbReference type="EMBL" id="GAA0346794.1"/>
    </source>
</evidence>
<evidence type="ECO:0000256" key="1">
    <source>
        <dbReference type="SAM" id="MobiDB-lite"/>
    </source>
</evidence>
<dbReference type="Proteomes" id="UP001500063">
    <property type="component" value="Unassembled WGS sequence"/>
</dbReference>
<accession>A0ABP3GIW0</accession>
<name>A0ABP3GIW0_9ACTN</name>
<reference evidence="3" key="1">
    <citation type="journal article" date="2019" name="Int. J. Syst. Evol. Microbiol.">
        <title>The Global Catalogue of Microorganisms (GCM) 10K type strain sequencing project: providing services to taxonomists for standard genome sequencing and annotation.</title>
        <authorList>
            <consortium name="The Broad Institute Genomics Platform"/>
            <consortium name="The Broad Institute Genome Sequencing Center for Infectious Disease"/>
            <person name="Wu L."/>
            <person name="Ma J."/>
        </authorList>
    </citation>
    <scope>NUCLEOTIDE SEQUENCE [LARGE SCALE GENOMIC DNA]</scope>
    <source>
        <strain evidence="3">JCM 4565</strain>
    </source>
</reference>
<dbReference type="PROSITE" id="PS50231">
    <property type="entry name" value="RICIN_B_LECTIN"/>
    <property type="match status" value="1"/>
</dbReference>
<keyword evidence="3" id="KW-1185">Reference proteome</keyword>
<organism evidence="2 3">
    <name type="scientific">Streptomyces blastmyceticus</name>
    <dbReference type="NCBI Taxonomy" id="68180"/>
    <lineage>
        <taxon>Bacteria</taxon>
        <taxon>Bacillati</taxon>
        <taxon>Actinomycetota</taxon>
        <taxon>Actinomycetes</taxon>
        <taxon>Kitasatosporales</taxon>
        <taxon>Streptomycetaceae</taxon>
        <taxon>Streptomyces</taxon>
    </lineage>
</organism>
<feature type="region of interest" description="Disordered" evidence="1">
    <location>
        <begin position="84"/>
        <end position="125"/>
    </location>
</feature>
<protein>
    <recommendedName>
        <fullName evidence="4">Ricin B lectin domain-containing protein</fullName>
    </recommendedName>
</protein>
<gene>
    <name evidence="2" type="ORF">GCM10010319_24150</name>
</gene>
<dbReference type="EMBL" id="BAAABW010000013">
    <property type="protein sequence ID" value="GAA0346794.1"/>
    <property type="molecule type" value="Genomic_DNA"/>
</dbReference>
<dbReference type="RefSeq" id="WP_344117760.1">
    <property type="nucleotide sequence ID" value="NZ_BAAABW010000013.1"/>
</dbReference>
<dbReference type="InterPro" id="IPR035992">
    <property type="entry name" value="Ricin_B-like_lectins"/>
</dbReference>
<evidence type="ECO:0000313" key="3">
    <source>
        <dbReference type="Proteomes" id="UP001500063"/>
    </source>
</evidence>
<dbReference type="SUPFAM" id="SSF50370">
    <property type="entry name" value="Ricin B-like lectins"/>
    <property type="match status" value="1"/>
</dbReference>
<dbReference type="CDD" id="cd00161">
    <property type="entry name" value="beta-trefoil_Ricin-like"/>
    <property type="match status" value="1"/>
</dbReference>
<feature type="compositionally biased region" description="Basic residues" evidence="1">
    <location>
        <begin position="115"/>
        <end position="125"/>
    </location>
</feature>